<feature type="domain" description="PGF-CTERM archaeal protein-sorting signal" evidence="4">
    <location>
        <begin position="708"/>
        <end position="729"/>
    </location>
</feature>
<evidence type="ECO:0000259" key="4">
    <source>
        <dbReference type="Pfam" id="PF18204"/>
    </source>
</evidence>
<accession>A0A2R4X1E1</accession>
<evidence type="ECO:0000256" key="2">
    <source>
        <dbReference type="SAM" id="MobiDB-lite"/>
    </source>
</evidence>
<dbReference type="InterPro" id="IPR026371">
    <property type="entry name" value="PGF_CTERM"/>
</dbReference>
<protein>
    <recommendedName>
        <fullName evidence="4">PGF-CTERM archaeal protein-sorting signal domain-containing protein</fullName>
    </recommendedName>
</protein>
<organism evidence="5 6">
    <name type="scientific">Halococcoides cellulosivorans</name>
    <dbReference type="NCBI Taxonomy" id="1679096"/>
    <lineage>
        <taxon>Archaea</taxon>
        <taxon>Methanobacteriati</taxon>
        <taxon>Methanobacteriota</taxon>
        <taxon>Stenosarchaea group</taxon>
        <taxon>Halobacteria</taxon>
        <taxon>Halobacteriales</taxon>
        <taxon>Haloarculaceae</taxon>
        <taxon>Halococcoides</taxon>
    </lineage>
</organism>
<reference evidence="5 6" key="1">
    <citation type="submission" date="2018-04" db="EMBL/GenBank/DDBJ databases">
        <title>Halococcoides cellulosivorans gen. nov., sp. nov., an extremely halophilic cellulose-utilizing haloarchaeon from hypersaline lakes.</title>
        <authorList>
            <person name="Sorokin D.Y."/>
            <person name="Toshchakov S.V."/>
            <person name="Samarov N.I."/>
            <person name="Korzhenkov A."/>
            <person name="Kublanov I.V."/>
        </authorList>
    </citation>
    <scope>NUCLEOTIDE SEQUENCE [LARGE SCALE GENOMIC DNA]</scope>
    <source>
        <strain evidence="5 6">HArcel1</strain>
    </source>
</reference>
<name>A0A2R4X1E1_9EURY</name>
<feature type="compositionally biased region" description="Low complexity" evidence="2">
    <location>
        <begin position="669"/>
        <end position="703"/>
    </location>
</feature>
<keyword evidence="6" id="KW-1185">Reference proteome</keyword>
<feature type="transmembrane region" description="Helical" evidence="3">
    <location>
        <begin position="709"/>
        <end position="727"/>
    </location>
</feature>
<feature type="compositionally biased region" description="Basic and acidic residues" evidence="2">
    <location>
        <begin position="178"/>
        <end position="198"/>
    </location>
</feature>
<feature type="transmembrane region" description="Helical" evidence="3">
    <location>
        <begin position="246"/>
        <end position="268"/>
    </location>
</feature>
<dbReference type="KEGG" id="harc:HARCEL1_07750"/>
<evidence type="ECO:0000256" key="1">
    <source>
        <dbReference type="ARBA" id="ARBA00022729"/>
    </source>
</evidence>
<keyword evidence="3" id="KW-0472">Membrane</keyword>
<dbReference type="Pfam" id="PF18204">
    <property type="entry name" value="PGF-CTERM"/>
    <property type="match status" value="1"/>
</dbReference>
<keyword evidence="3" id="KW-0812">Transmembrane</keyword>
<sequence>MIARFEGPEVDLRSITLAAGFCSHVLHAGGSLDADQKFLDRVGVLGGLCRLDGDGGAVTVDGRRHREAVTRDEDRLDRDRRGVGHDGHHVRSGIDARERPVERRRPGRARRILNRPLAVVPIEAVALVVGGRHVERRGVAGVDDQDGVEGERLAAHVDRLSRPLDCARCVDRVPCTRSERRRDDDGHDRPAEKPDPSRAIHHGIKTRAQGKYGCRTVDRRDPGNHFYPQTLQDERMNDFDATIRRAGVVLVAVLAVVGGIGVAVGAPLTAPPPSSEVTTAAAAGITGMGDDVGVWGRAPLTLRADDSMAQDTIPVGAWIVDTTEYPDKPMGVGPIGVYDTGQPVDVTFDAAQAEVSGSTFANETLTVYAVAGESPIDPNTTSASSLDGLNASETGGVSRVDTTTIGADGSATVNYVTNETGTVQFVAVLSDDPSGGLAANATVVGLDSVLVRSTPSAATAPESVDAGENLTMNVDAGGTGTAGHAVVLYDEATMADSTVTVRVTNSSAVTIEPEIDRLNATTRTSNGSVESTSIDIASLMGSLGGISNTSLYADGSPNETVVLDGAAAVTTGPANTTLDIPTSESMATGEYRWVYVGATSDSSSVATGSVEIASSTPATPTPTTPTPTTTTPAPTTTTEADDDDGGSIGGGGRVPIDPETTTVAGGGAEPRTPVTTTTQTTTAEPTTTAATTTERTFARRTPTSSGGPGFGAVLALVALVAVALLGLRRR</sequence>
<evidence type="ECO:0000313" key="6">
    <source>
        <dbReference type="Proteomes" id="UP000244727"/>
    </source>
</evidence>
<keyword evidence="3" id="KW-1133">Transmembrane helix</keyword>
<evidence type="ECO:0000313" key="5">
    <source>
        <dbReference type="EMBL" id="AWB27610.1"/>
    </source>
</evidence>
<feature type="region of interest" description="Disordered" evidence="2">
    <location>
        <begin position="377"/>
        <end position="397"/>
    </location>
</feature>
<evidence type="ECO:0000256" key="3">
    <source>
        <dbReference type="SAM" id="Phobius"/>
    </source>
</evidence>
<dbReference type="AlphaFoldDB" id="A0A2R4X1E1"/>
<gene>
    <name evidence="5" type="ORF">HARCEL1_07750</name>
</gene>
<keyword evidence="1" id="KW-0732">Signal</keyword>
<dbReference type="GO" id="GO:0030115">
    <property type="term" value="C:S-layer"/>
    <property type="evidence" value="ECO:0007669"/>
    <property type="project" value="UniProtKB-SubCell"/>
</dbReference>
<dbReference type="GO" id="GO:0005886">
    <property type="term" value="C:plasma membrane"/>
    <property type="evidence" value="ECO:0007669"/>
    <property type="project" value="UniProtKB-SubCell"/>
</dbReference>
<feature type="region of interest" description="Disordered" evidence="2">
    <location>
        <begin position="78"/>
        <end position="103"/>
    </location>
</feature>
<dbReference type="Proteomes" id="UP000244727">
    <property type="component" value="Chromosome"/>
</dbReference>
<feature type="compositionally biased region" description="Low complexity" evidence="2">
    <location>
        <begin position="626"/>
        <end position="638"/>
    </location>
</feature>
<dbReference type="EMBL" id="CP028858">
    <property type="protein sequence ID" value="AWB27610.1"/>
    <property type="molecule type" value="Genomic_DNA"/>
</dbReference>
<dbReference type="NCBIfam" id="TIGR04126">
    <property type="entry name" value="PGF_CTERM"/>
    <property type="match status" value="1"/>
</dbReference>
<feature type="region of interest" description="Disordered" evidence="2">
    <location>
        <begin position="178"/>
        <end position="199"/>
    </location>
</feature>
<feature type="region of interest" description="Disordered" evidence="2">
    <location>
        <begin position="607"/>
        <end position="709"/>
    </location>
</feature>
<proteinExistence type="predicted"/>